<dbReference type="GO" id="GO:0003677">
    <property type="term" value="F:DNA binding"/>
    <property type="evidence" value="ECO:0007669"/>
    <property type="project" value="UniProtKB-KW"/>
</dbReference>
<feature type="domain" description="GntR C-terminal" evidence="4">
    <location>
        <begin position="29"/>
        <end position="131"/>
    </location>
</feature>
<evidence type="ECO:0000313" key="6">
    <source>
        <dbReference type="Proteomes" id="UP000193040"/>
    </source>
</evidence>
<keyword evidence="3" id="KW-0804">Transcription</keyword>
<comment type="caution">
    <text evidence="5">The sequence shown here is derived from an EMBL/GenBank/DDBJ whole genome shotgun (WGS) entry which is preliminary data.</text>
</comment>
<dbReference type="AlphaFoldDB" id="A0A1X0YCH5"/>
<protein>
    <recommendedName>
        <fullName evidence="4">GntR C-terminal domain-containing protein</fullName>
    </recommendedName>
</protein>
<keyword evidence="2" id="KW-0238">DNA-binding</keyword>
<evidence type="ECO:0000313" key="5">
    <source>
        <dbReference type="EMBL" id="ORJ62827.1"/>
    </source>
</evidence>
<reference evidence="5 6" key="1">
    <citation type="submission" date="2017-03" db="EMBL/GenBank/DDBJ databases">
        <title>Genomic insights into Mycobacterium simiae human colonization.</title>
        <authorList>
            <person name="Steffani J.L."/>
            <person name="Brunck M.E."/>
            <person name="Cruz E."/>
            <person name="Montiel R."/>
            <person name="Barona F."/>
        </authorList>
    </citation>
    <scope>NUCLEOTIDE SEQUENCE [LARGE SCALE GENOMIC DNA]</scope>
    <source>
        <strain evidence="5 6">MsiGto</strain>
    </source>
</reference>
<organism evidence="5 6">
    <name type="scientific">Mycobacterium simiae</name>
    <name type="common">Mycobacterium habana</name>
    <dbReference type="NCBI Taxonomy" id="1784"/>
    <lineage>
        <taxon>Bacteria</taxon>
        <taxon>Bacillati</taxon>
        <taxon>Actinomycetota</taxon>
        <taxon>Actinomycetes</taxon>
        <taxon>Mycobacteriales</taxon>
        <taxon>Mycobacteriaceae</taxon>
        <taxon>Mycobacterium</taxon>
        <taxon>Mycobacterium simiae complex</taxon>
    </lineage>
</organism>
<proteinExistence type="predicted"/>
<accession>A0A1X0YCH5</accession>
<gene>
    <name evidence="5" type="ORF">B5M45_06960</name>
</gene>
<evidence type="ECO:0000256" key="2">
    <source>
        <dbReference type="ARBA" id="ARBA00023125"/>
    </source>
</evidence>
<dbReference type="InterPro" id="IPR011711">
    <property type="entry name" value="GntR_C"/>
</dbReference>
<keyword evidence="6" id="KW-1185">Reference proteome</keyword>
<sequence>MEMHRGGFVLPIETSVGDNAEVWDLVFGLVVRRAVARMTPECDARLAKIATELNGARDPATVSGLCESYLDALFDTASAPAVARMVRRTRATSIDTIFGVAPDTIEVSRRGTLAVISAIRNGDSERANAAHAAMQRKCLKLLMKAFKERGK</sequence>
<dbReference type="Gene3D" id="1.20.120.530">
    <property type="entry name" value="GntR ligand-binding domain-like"/>
    <property type="match status" value="1"/>
</dbReference>
<dbReference type="SUPFAM" id="SSF48008">
    <property type="entry name" value="GntR ligand-binding domain-like"/>
    <property type="match status" value="1"/>
</dbReference>
<dbReference type="InterPro" id="IPR008920">
    <property type="entry name" value="TF_FadR/GntR_C"/>
</dbReference>
<evidence type="ECO:0000256" key="1">
    <source>
        <dbReference type="ARBA" id="ARBA00023015"/>
    </source>
</evidence>
<name>A0A1X0YCH5_MYCSI</name>
<evidence type="ECO:0000259" key="4">
    <source>
        <dbReference type="Pfam" id="PF07729"/>
    </source>
</evidence>
<dbReference type="Proteomes" id="UP000193040">
    <property type="component" value="Unassembled WGS sequence"/>
</dbReference>
<dbReference type="Pfam" id="PF07729">
    <property type="entry name" value="FCD"/>
    <property type="match status" value="1"/>
</dbReference>
<keyword evidence="1" id="KW-0805">Transcription regulation</keyword>
<evidence type="ECO:0000256" key="3">
    <source>
        <dbReference type="ARBA" id="ARBA00023163"/>
    </source>
</evidence>
<dbReference type="EMBL" id="MZZM01000012">
    <property type="protein sequence ID" value="ORJ62827.1"/>
    <property type="molecule type" value="Genomic_DNA"/>
</dbReference>